<reference evidence="2" key="2">
    <citation type="journal article" date="2021" name="PeerJ">
        <title>Extensive microbial diversity within the chicken gut microbiome revealed by metagenomics and culture.</title>
        <authorList>
            <person name="Gilroy R."/>
            <person name="Ravi A."/>
            <person name="Getino M."/>
            <person name="Pursley I."/>
            <person name="Horton D.L."/>
            <person name="Alikhan N.F."/>
            <person name="Baker D."/>
            <person name="Gharbi K."/>
            <person name="Hall N."/>
            <person name="Watson M."/>
            <person name="Adriaenssens E.M."/>
            <person name="Foster-Nyarko E."/>
            <person name="Jarju S."/>
            <person name="Secka A."/>
            <person name="Antonio M."/>
            <person name="Oren A."/>
            <person name="Chaudhuri R.R."/>
            <person name="La Ragione R."/>
            <person name="Hildebrand F."/>
            <person name="Pallen M.J."/>
        </authorList>
    </citation>
    <scope>NUCLEOTIDE SEQUENCE</scope>
    <source>
        <strain evidence="2">CHK178-757</strain>
    </source>
</reference>
<dbReference type="PANTHER" id="PTHR12110">
    <property type="entry name" value="HYDROXYPYRUVATE ISOMERASE"/>
    <property type="match status" value="1"/>
</dbReference>
<protein>
    <submittedName>
        <fullName evidence="2">Sugar phosphate isomerase/epimerase</fullName>
    </submittedName>
</protein>
<dbReference type="InterPro" id="IPR036237">
    <property type="entry name" value="Xyl_isomerase-like_sf"/>
</dbReference>
<sequence>MKFKQSVASFSFHGLLEEKKMDIFHYLETCRFRYGLDTADIWNGFITTYDDDYLKKVRQALDERELTLVNLCCDFAHPWADNEADLKRQNDVAADCLKAAKILGAKTIRFDLGVHTLEMTDEQIDYTSKKFREYARFGANEGFKVCFENHWGASTVFEVVETMFDAINDDNFGLLLHLGNWANSTLEEKDAKDRAMASRAIHMHFSQPYCERVDKVLKPIYDAGYKGVWGTEHHTGKNEYNEVAFQLAAMKRELTRIECGVY</sequence>
<gene>
    <name evidence="2" type="ORF">IAB46_07935</name>
</gene>
<proteinExistence type="predicted"/>
<organism evidence="2 3">
    <name type="scientific">Candidatus Scybalocola faecigallinarum</name>
    <dbReference type="NCBI Taxonomy" id="2840941"/>
    <lineage>
        <taxon>Bacteria</taxon>
        <taxon>Bacillati</taxon>
        <taxon>Bacillota</taxon>
        <taxon>Clostridia</taxon>
        <taxon>Lachnospirales</taxon>
        <taxon>Lachnospiraceae</taxon>
        <taxon>Lachnospiraceae incertae sedis</taxon>
        <taxon>Candidatus Scybalocola (ex Gilroy et al. 2021)</taxon>
    </lineage>
</organism>
<keyword evidence="2" id="KW-0413">Isomerase</keyword>
<dbReference type="Proteomes" id="UP000823927">
    <property type="component" value="Unassembled WGS sequence"/>
</dbReference>
<dbReference type="InterPro" id="IPR050312">
    <property type="entry name" value="IolE/XylAMocC-like"/>
</dbReference>
<evidence type="ECO:0000259" key="1">
    <source>
        <dbReference type="Pfam" id="PF01261"/>
    </source>
</evidence>
<name>A0A9D1F4P1_9FIRM</name>
<comment type="caution">
    <text evidence="2">The sequence shown here is derived from an EMBL/GenBank/DDBJ whole genome shotgun (WGS) entry which is preliminary data.</text>
</comment>
<dbReference type="SUPFAM" id="SSF51658">
    <property type="entry name" value="Xylose isomerase-like"/>
    <property type="match status" value="1"/>
</dbReference>
<dbReference type="AlphaFoldDB" id="A0A9D1F4P1"/>
<dbReference type="InterPro" id="IPR013022">
    <property type="entry name" value="Xyl_isomerase-like_TIM-brl"/>
</dbReference>
<evidence type="ECO:0000313" key="3">
    <source>
        <dbReference type="Proteomes" id="UP000823927"/>
    </source>
</evidence>
<accession>A0A9D1F4P1</accession>
<evidence type="ECO:0000313" key="2">
    <source>
        <dbReference type="EMBL" id="HIS47466.1"/>
    </source>
</evidence>
<dbReference type="Gene3D" id="3.20.20.150">
    <property type="entry name" value="Divalent-metal-dependent TIM barrel enzymes"/>
    <property type="match status" value="1"/>
</dbReference>
<reference evidence="2" key="1">
    <citation type="submission" date="2020-10" db="EMBL/GenBank/DDBJ databases">
        <authorList>
            <person name="Gilroy R."/>
        </authorList>
    </citation>
    <scope>NUCLEOTIDE SEQUENCE</scope>
    <source>
        <strain evidence="2">CHK178-757</strain>
    </source>
</reference>
<feature type="domain" description="Xylose isomerase-like TIM barrel" evidence="1">
    <location>
        <begin position="34"/>
        <end position="207"/>
    </location>
</feature>
<dbReference type="GO" id="GO:0016853">
    <property type="term" value="F:isomerase activity"/>
    <property type="evidence" value="ECO:0007669"/>
    <property type="project" value="UniProtKB-KW"/>
</dbReference>
<dbReference type="Pfam" id="PF01261">
    <property type="entry name" value="AP_endonuc_2"/>
    <property type="match status" value="1"/>
</dbReference>
<dbReference type="EMBL" id="DVIT01000028">
    <property type="protein sequence ID" value="HIS47466.1"/>
    <property type="molecule type" value="Genomic_DNA"/>
</dbReference>